<reference evidence="2 3" key="1">
    <citation type="journal article" date="2020" name="Int. J. Syst. Evol. Microbiol.">
        <title>Sulfuracidifex tepidarius gen. nov., sp. nov. and transfer of Sulfolobus metallicus Huber and Stetter 1992 to the genus Sulfuracidifex as Sulfuracidifex metallicus comb. nov.</title>
        <authorList>
            <person name="Itoh T."/>
            <person name="Miura T."/>
            <person name="Sakai H.D."/>
            <person name="Kato S."/>
            <person name="Ohkuma M."/>
            <person name="Takashina T."/>
        </authorList>
    </citation>
    <scope>NUCLEOTIDE SEQUENCE [LARGE SCALE GENOMIC DNA]</scope>
    <source>
        <strain evidence="2 3">IC-006</strain>
    </source>
</reference>
<evidence type="ECO:0000313" key="2">
    <source>
        <dbReference type="EMBL" id="BBG25097.1"/>
    </source>
</evidence>
<proteinExistence type="predicted"/>
<protein>
    <submittedName>
        <fullName evidence="2">Uncharacterized protein</fullName>
    </submittedName>
</protein>
<dbReference type="AlphaFoldDB" id="A0A510DY23"/>
<dbReference type="KEGG" id="step:IC006_0545"/>
<dbReference type="EMBL" id="AP018929">
    <property type="protein sequence ID" value="BBG23261.1"/>
    <property type="molecule type" value="Genomic_DNA"/>
</dbReference>
<dbReference type="Proteomes" id="UP000322983">
    <property type="component" value="Chromosome"/>
</dbReference>
<gene>
    <name evidence="1" type="ORF">IC006_0545</name>
    <name evidence="2" type="ORF">IC006_2432</name>
</gene>
<dbReference type="PANTHER" id="PTHR34631">
    <property type="match status" value="1"/>
</dbReference>
<accession>A0A510DY23</accession>
<evidence type="ECO:0000313" key="1">
    <source>
        <dbReference type="EMBL" id="BBG23261.1"/>
    </source>
</evidence>
<dbReference type="InterPro" id="IPR053172">
    <property type="entry name" value="Tn903_transposase"/>
</dbReference>
<sequence length="47" mass="5088">MNVIPTSLDYFTIWGRVRDIDVDFPEASDELEVVADGTVVGTTTGGQ</sequence>
<keyword evidence="3" id="KW-1185">Reference proteome</keyword>
<organism evidence="2 3">
    <name type="scientific">Sulfuracidifex tepidarius</name>
    <dbReference type="NCBI Taxonomy" id="1294262"/>
    <lineage>
        <taxon>Archaea</taxon>
        <taxon>Thermoproteota</taxon>
        <taxon>Thermoprotei</taxon>
        <taxon>Sulfolobales</taxon>
        <taxon>Sulfolobaceae</taxon>
        <taxon>Sulfuracidifex</taxon>
    </lineage>
</organism>
<dbReference type="KEGG" id="step:IC006_2432"/>
<evidence type="ECO:0000313" key="3">
    <source>
        <dbReference type="Proteomes" id="UP000322983"/>
    </source>
</evidence>
<dbReference type="PANTHER" id="PTHR34631:SF3">
    <property type="entry name" value="ISSOD12 TRANSPOSASE TNPA_ISSOD12"/>
    <property type="match status" value="1"/>
</dbReference>
<dbReference type="EMBL" id="AP018929">
    <property type="protein sequence ID" value="BBG25097.1"/>
    <property type="molecule type" value="Genomic_DNA"/>
</dbReference>
<name>A0A510DY23_9CREN</name>